<evidence type="ECO:0000313" key="6">
    <source>
        <dbReference type="EMBL" id="GAA4233584.1"/>
    </source>
</evidence>
<protein>
    <submittedName>
        <fullName evidence="6">Ketosynthase chain-length factor</fullName>
    </submittedName>
</protein>
<evidence type="ECO:0000256" key="1">
    <source>
        <dbReference type="ARBA" id="ARBA00008467"/>
    </source>
</evidence>
<dbReference type="InterPro" id="IPR016039">
    <property type="entry name" value="Thiolase-like"/>
</dbReference>
<dbReference type="EMBL" id="BAABAS010000007">
    <property type="protein sequence ID" value="GAA4233584.1"/>
    <property type="molecule type" value="Genomic_DNA"/>
</dbReference>
<name>A0ABP8C4H7_9ACTN</name>
<comment type="similarity">
    <text evidence="1 4">Belongs to the thiolase-like superfamily. Beta-ketoacyl-ACP synthases family.</text>
</comment>
<gene>
    <name evidence="6" type="ORF">GCM10022254_36360</name>
</gene>
<sequence length="413" mass="42646">MTPRFAISGVGVAAPTGIGVGAHWKNTLGRRGGLRRIAPEVHGGTGLRVAGSVPDFRPEEFVSPQIRVQTDRWTWLGMAAAELALADAALPEPDADRSRLAVLTAAATGGNEFGQREIHALWGKGPRAVSVYQSIGWFYAALCGQTSIRHGVTGRCGVTVAEGAGGLQAAAAALRLLRRGGADHVLLGAAEAPLSPFALVCHQHDTLSTGAEPAAAYLPFTRRARGGVLGEGAAMVVVEDADLARRRGAQVYAELAAVASTHDAHHPEEPPPDAGRLVAAVRSALDRADVVPSQVDVVFADASGDPRWDRLEIEALEAVFGTAAAPPVAVPKTLTGRLNSAGALLDLSWAALSLFHDVIPPAADGLDGIPFRGALDVVRTPRRDTGLGTALVIARGAGGFNAAAVLHAPGGHR</sequence>
<dbReference type="InterPro" id="IPR014031">
    <property type="entry name" value="Ketoacyl_synth_C"/>
</dbReference>
<dbReference type="PANTHER" id="PTHR11712:SF322">
    <property type="entry name" value="POLYKETIDE BETA-KETOACYL SYNTHASE 2-RELATED"/>
    <property type="match status" value="1"/>
</dbReference>
<evidence type="ECO:0000313" key="7">
    <source>
        <dbReference type="Proteomes" id="UP001501710"/>
    </source>
</evidence>
<accession>A0ABP8C4H7</accession>
<reference evidence="7" key="1">
    <citation type="journal article" date="2019" name="Int. J. Syst. Evol. Microbiol.">
        <title>The Global Catalogue of Microorganisms (GCM) 10K type strain sequencing project: providing services to taxonomists for standard genome sequencing and annotation.</title>
        <authorList>
            <consortium name="The Broad Institute Genomics Platform"/>
            <consortium name="The Broad Institute Genome Sequencing Center for Infectious Disease"/>
            <person name="Wu L."/>
            <person name="Ma J."/>
        </authorList>
    </citation>
    <scope>NUCLEOTIDE SEQUENCE [LARGE SCALE GENOMIC DNA]</scope>
    <source>
        <strain evidence="7">JCM 17440</strain>
    </source>
</reference>
<keyword evidence="2 4" id="KW-0808">Transferase</keyword>
<keyword evidence="7" id="KW-1185">Reference proteome</keyword>
<organism evidence="6 7">
    <name type="scientific">Actinomadura meridiana</name>
    <dbReference type="NCBI Taxonomy" id="559626"/>
    <lineage>
        <taxon>Bacteria</taxon>
        <taxon>Bacillati</taxon>
        <taxon>Actinomycetota</taxon>
        <taxon>Actinomycetes</taxon>
        <taxon>Streptosporangiales</taxon>
        <taxon>Thermomonosporaceae</taxon>
        <taxon>Actinomadura</taxon>
    </lineage>
</organism>
<dbReference type="Pfam" id="PF00109">
    <property type="entry name" value="ketoacyl-synt"/>
    <property type="match status" value="1"/>
</dbReference>
<dbReference type="RefSeq" id="WP_344898054.1">
    <property type="nucleotide sequence ID" value="NZ_BAABAS010000007.1"/>
</dbReference>
<dbReference type="InterPro" id="IPR020841">
    <property type="entry name" value="PKS_Beta-ketoAc_synthase_dom"/>
</dbReference>
<comment type="caution">
    <text evidence="6">The sequence shown here is derived from an EMBL/GenBank/DDBJ whole genome shotgun (WGS) entry which is preliminary data.</text>
</comment>
<evidence type="ECO:0000256" key="3">
    <source>
        <dbReference type="ARBA" id="ARBA00023315"/>
    </source>
</evidence>
<dbReference type="Gene3D" id="3.40.47.10">
    <property type="match status" value="2"/>
</dbReference>
<proteinExistence type="inferred from homology"/>
<dbReference type="Proteomes" id="UP001501710">
    <property type="component" value="Unassembled WGS sequence"/>
</dbReference>
<keyword evidence="3" id="KW-0012">Acyltransferase</keyword>
<evidence type="ECO:0000256" key="2">
    <source>
        <dbReference type="ARBA" id="ARBA00022679"/>
    </source>
</evidence>
<evidence type="ECO:0000259" key="5">
    <source>
        <dbReference type="PROSITE" id="PS52004"/>
    </source>
</evidence>
<dbReference type="InterPro" id="IPR000794">
    <property type="entry name" value="Beta-ketoacyl_synthase"/>
</dbReference>
<dbReference type="SUPFAM" id="SSF53901">
    <property type="entry name" value="Thiolase-like"/>
    <property type="match status" value="2"/>
</dbReference>
<dbReference type="PANTHER" id="PTHR11712">
    <property type="entry name" value="POLYKETIDE SYNTHASE-RELATED"/>
    <property type="match status" value="1"/>
</dbReference>
<dbReference type="InterPro" id="IPR014030">
    <property type="entry name" value="Ketoacyl_synth_N"/>
</dbReference>
<feature type="domain" description="Ketosynthase family 3 (KS3)" evidence="5">
    <location>
        <begin position="2"/>
        <end position="408"/>
    </location>
</feature>
<dbReference type="Pfam" id="PF02801">
    <property type="entry name" value="Ketoacyl-synt_C"/>
    <property type="match status" value="1"/>
</dbReference>
<evidence type="ECO:0000256" key="4">
    <source>
        <dbReference type="RuleBase" id="RU003694"/>
    </source>
</evidence>
<dbReference type="PROSITE" id="PS52004">
    <property type="entry name" value="KS3_2"/>
    <property type="match status" value="1"/>
</dbReference>